<evidence type="ECO:0000313" key="2">
    <source>
        <dbReference type="EMBL" id="WUN87741.1"/>
    </source>
</evidence>
<keyword evidence="3" id="KW-1185">Reference proteome</keyword>
<evidence type="ECO:0000313" key="3">
    <source>
        <dbReference type="Proteomes" id="UP001432071"/>
    </source>
</evidence>
<evidence type="ECO:0000259" key="1">
    <source>
        <dbReference type="Pfam" id="PF12728"/>
    </source>
</evidence>
<feature type="domain" description="Helix-turn-helix" evidence="1">
    <location>
        <begin position="14"/>
        <end position="64"/>
    </location>
</feature>
<protein>
    <submittedName>
        <fullName evidence="2">Helix-turn-helix domain-containing protein</fullName>
    </submittedName>
</protein>
<organism evidence="2 3">
    <name type="scientific">Streptomyces bobili</name>
    <dbReference type="NCBI Taxonomy" id="67280"/>
    <lineage>
        <taxon>Bacteria</taxon>
        <taxon>Bacillati</taxon>
        <taxon>Actinomycetota</taxon>
        <taxon>Actinomycetes</taxon>
        <taxon>Kitasatosporales</taxon>
        <taxon>Streptomycetaceae</taxon>
        <taxon>Streptomyces</taxon>
    </lineage>
</organism>
<dbReference type="InterPro" id="IPR041657">
    <property type="entry name" value="HTH_17"/>
</dbReference>
<dbReference type="SUPFAM" id="SSF46955">
    <property type="entry name" value="Putative DNA-binding domain"/>
    <property type="match status" value="1"/>
</dbReference>
<dbReference type="InterPro" id="IPR009061">
    <property type="entry name" value="DNA-bd_dom_put_sf"/>
</dbReference>
<dbReference type="Pfam" id="PF12728">
    <property type="entry name" value="HTH_17"/>
    <property type="match status" value="1"/>
</dbReference>
<dbReference type="GeneID" id="93762777"/>
<gene>
    <name evidence="2" type="ORF">OHT53_17370</name>
</gene>
<dbReference type="EMBL" id="CP108038">
    <property type="protein sequence ID" value="WUN87741.1"/>
    <property type="molecule type" value="Genomic_DNA"/>
</dbReference>
<proteinExistence type="predicted"/>
<sequence>MATAARRRPPVDEWLTLTEVLTELKITRATWYRWRDRGLTPEAKLTPTGRIRVRRSVLDAFQEELDAA</sequence>
<reference evidence="2" key="1">
    <citation type="submission" date="2022-10" db="EMBL/GenBank/DDBJ databases">
        <title>The complete genomes of actinobacterial strains from the NBC collection.</title>
        <authorList>
            <person name="Joergensen T.S."/>
            <person name="Alvarez Arevalo M."/>
            <person name="Sterndorff E.B."/>
            <person name="Faurdal D."/>
            <person name="Vuksanovic O."/>
            <person name="Mourched A.-S."/>
            <person name="Charusanti P."/>
            <person name="Shaw S."/>
            <person name="Blin K."/>
            <person name="Weber T."/>
        </authorList>
    </citation>
    <scope>NUCLEOTIDE SEQUENCE</scope>
    <source>
        <strain evidence="2">NBC_00302</strain>
    </source>
</reference>
<accession>A0ABZ1QZ50</accession>
<name>A0ABZ1QZ50_9ACTN</name>
<dbReference type="RefSeq" id="WP_328735340.1">
    <property type="nucleotide sequence ID" value="NZ_CP108038.1"/>
</dbReference>
<dbReference type="Proteomes" id="UP001432071">
    <property type="component" value="Chromosome"/>
</dbReference>